<sequence>MPSTLICQEMNWSDALPTLHLDLAPVPPLLRGVRGDLILRCWWAVLLPSVVGSAKPSLGQANESNSSTAHPTYFSGSPLVKGG</sequence>
<accession>A0A1U7N8T0</accession>
<keyword evidence="3" id="KW-1185">Reference proteome</keyword>
<evidence type="ECO:0000313" key="2">
    <source>
        <dbReference type="EMBL" id="OLT62353.1"/>
    </source>
</evidence>
<dbReference type="EMBL" id="MKZS01000001">
    <property type="protein sequence ID" value="OLT62353.1"/>
    <property type="molecule type" value="Genomic_DNA"/>
</dbReference>
<organism evidence="2 3">
    <name type="scientific">Moorena bouillonii PNG</name>
    <dbReference type="NCBI Taxonomy" id="568701"/>
    <lineage>
        <taxon>Bacteria</taxon>
        <taxon>Bacillati</taxon>
        <taxon>Cyanobacteriota</taxon>
        <taxon>Cyanophyceae</taxon>
        <taxon>Coleofasciculales</taxon>
        <taxon>Coleofasciculaceae</taxon>
        <taxon>Moorena</taxon>
    </lineage>
</organism>
<comment type="caution">
    <text evidence="2">The sequence shown here is derived from an EMBL/GenBank/DDBJ whole genome shotgun (WGS) entry which is preliminary data.</text>
</comment>
<feature type="compositionally biased region" description="Polar residues" evidence="1">
    <location>
        <begin position="59"/>
        <end position="70"/>
    </location>
</feature>
<protein>
    <submittedName>
        <fullName evidence="2">Uncharacterized protein</fullName>
    </submittedName>
</protein>
<gene>
    <name evidence="2" type="ORF">BJP37_28360</name>
</gene>
<proteinExistence type="predicted"/>
<dbReference type="Proteomes" id="UP000186657">
    <property type="component" value="Unassembled WGS sequence"/>
</dbReference>
<name>A0A1U7N8T0_9CYAN</name>
<feature type="region of interest" description="Disordered" evidence="1">
    <location>
        <begin position="57"/>
        <end position="83"/>
    </location>
</feature>
<dbReference type="AlphaFoldDB" id="A0A1U7N8T0"/>
<reference evidence="2 3" key="1">
    <citation type="submission" date="2016-10" db="EMBL/GenBank/DDBJ databases">
        <title>Comparative genomics uncovers the prolific and rare metabolic potential of the cyanobacterial genus Moorea.</title>
        <authorList>
            <person name="Leao T."/>
            <person name="Castelao G."/>
            <person name="Korobeynikov A."/>
            <person name="Monroe E.A."/>
            <person name="Podell S."/>
            <person name="Glukhov E."/>
            <person name="Allen E."/>
            <person name="Gerwick W.H."/>
            <person name="Gerwick L."/>
        </authorList>
    </citation>
    <scope>NUCLEOTIDE SEQUENCE [LARGE SCALE GENOMIC DNA]</scope>
    <source>
        <strain evidence="2 3">PNG5-198</strain>
    </source>
</reference>
<evidence type="ECO:0000313" key="3">
    <source>
        <dbReference type="Proteomes" id="UP000186657"/>
    </source>
</evidence>
<evidence type="ECO:0000256" key="1">
    <source>
        <dbReference type="SAM" id="MobiDB-lite"/>
    </source>
</evidence>